<evidence type="ECO:0000313" key="3">
    <source>
        <dbReference type="Proteomes" id="UP000235015"/>
    </source>
</evidence>
<feature type="transmembrane region" description="Helical" evidence="1">
    <location>
        <begin position="38"/>
        <end position="57"/>
    </location>
</feature>
<comment type="caution">
    <text evidence="2">The sequence shown here is derived from an EMBL/GenBank/DDBJ whole genome shotgun (WGS) entry which is preliminary data.</text>
</comment>
<protein>
    <submittedName>
        <fullName evidence="2">EamA-like transporter family protein</fullName>
    </submittedName>
</protein>
<reference evidence="2 3" key="1">
    <citation type="submission" date="2017-11" db="EMBL/GenBank/DDBJ databases">
        <title>Genome-resolved metagenomics identifies genetic mobility, metabolic interactions, and unexpected diversity in perchlorate-reducing communities.</title>
        <authorList>
            <person name="Barnum T.P."/>
            <person name="Figueroa I.A."/>
            <person name="Carlstrom C.I."/>
            <person name="Lucas L.N."/>
            <person name="Engelbrektson A.L."/>
            <person name="Coates J.D."/>
        </authorList>
    </citation>
    <scope>NUCLEOTIDE SEQUENCE [LARGE SCALE GENOMIC DNA]</scope>
    <source>
        <strain evidence="2">BM301</strain>
    </source>
</reference>
<keyword evidence="1" id="KW-1133">Transmembrane helix</keyword>
<organism evidence="2 3">
    <name type="scientific">Sedimenticola selenatireducens</name>
    <dbReference type="NCBI Taxonomy" id="191960"/>
    <lineage>
        <taxon>Bacteria</taxon>
        <taxon>Pseudomonadati</taxon>
        <taxon>Pseudomonadota</taxon>
        <taxon>Gammaproteobacteria</taxon>
        <taxon>Chromatiales</taxon>
        <taxon>Sedimenticolaceae</taxon>
        <taxon>Sedimenticola</taxon>
    </lineage>
</organism>
<dbReference type="Proteomes" id="UP000235015">
    <property type="component" value="Unassembled WGS sequence"/>
</dbReference>
<dbReference type="STRING" id="1111735.GCA_000428045_01093"/>
<dbReference type="AlphaFoldDB" id="A0A2N6CYP9"/>
<dbReference type="EMBL" id="PKUN01000005">
    <property type="protein sequence ID" value="PLX62478.1"/>
    <property type="molecule type" value="Genomic_DNA"/>
</dbReference>
<keyword evidence="1" id="KW-0472">Membrane</keyword>
<dbReference type="Pfam" id="PF04657">
    <property type="entry name" value="DMT_YdcZ"/>
    <property type="match status" value="1"/>
</dbReference>
<keyword evidence="1" id="KW-0812">Transmembrane</keyword>
<feature type="transmembrane region" description="Helical" evidence="1">
    <location>
        <begin position="128"/>
        <end position="145"/>
    </location>
</feature>
<dbReference type="RefSeq" id="WP_029133799.1">
    <property type="nucleotide sequence ID" value="NZ_CAXXYC010000003.1"/>
</dbReference>
<evidence type="ECO:0000256" key="1">
    <source>
        <dbReference type="SAM" id="Phobius"/>
    </source>
</evidence>
<feature type="transmembrane region" description="Helical" evidence="1">
    <location>
        <begin position="96"/>
        <end position="116"/>
    </location>
</feature>
<dbReference type="PANTHER" id="PTHR34821:SF2">
    <property type="entry name" value="INNER MEMBRANE PROTEIN YDCZ"/>
    <property type="match status" value="1"/>
</dbReference>
<accession>A0A2N6CYP9</accession>
<proteinExistence type="predicted"/>
<dbReference type="InterPro" id="IPR006750">
    <property type="entry name" value="YdcZ"/>
</dbReference>
<name>A0A2N6CYP9_9GAMM</name>
<evidence type="ECO:0000313" key="2">
    <source>
        <dbReference type="EMBL" id="PLX62478.1"/>
    </source>
</evidence>
<dbReference type="GO" id="GO:0005886">
    <property type="term" value="C:plasma membrane"/>
    <property type="evidence" value="ECO:0007669"/>
    <property type="project" value="TreeGrafter"/>
</dbReference>
<sequence length="147" mass="15321">MSSSLLFISVVAVIGGVAVALQAQLMALLDRGMGTLESVFITYGSGGLLVGLLMLALRGGNLSIWHTLPWYAFLSGAAGLVIVAAIGFSVPRLGLVSAFTLIVAAQFIVGALLDHYGILGAQVRELNLQKIAGMLILLLGVWLTVRS</sequence>
<gene>
    <name evidence="2" type="ORF">C0630_06515</name>
</gene>
<dbReference type="PANTHER" id="PTHR34821">
    <property type="entry name" value="INNER MEMBRANE PROTEIN YDCZ"/>
    <property type="match status" value="1"/>
</dbReference>
<feature type="transmembrane region" description="Helical" evidence="1">
    <location>
        <begin position="69"/>
        <end position="90"/>
    </location>
</feature>